<feature type="region of interest" description="Disordered" evidence="1">
    <location>
        <begin position="1"/>
        <end position="63"/>
    </location>
</feature>
<dbReference type="AlphaFoldDB" id="D6A2R3"/>
<dbReference type="Gene3D" id="3.10.450.50">
    <property type="match status" value="1"/>
</dbReference>
<dbReference type="Pfam" id="PF07366">
    <property type="entry name" value="SnoaL"/>
    <property type="match status" value="1"/>
</dbReference>
<dbReference type="EMBL" id="DS999641">
    <property type="protein sequence ID" value="EFE71501.2"/>
    <property type="molecule type" value="Genomic_DNA"/>
</dbReference>
<protein>
    <submittedName>
        <fullName evidence="2">Predicted protein</fullName>
    </submittedName>
</protein>
<dbReference type="Proteomes" id="UP000003824">
    <property type="component" value="Unassembled WGS sequence"/>
</dbReference>
<name>D6A2R3_STRV1</name>
<dbReference type="InterPro" id="IPR009959">
    <property type="entry name" value="Cyclase_SnoaL-like"/>
</dbReference>
<feature type="compositionally biased region" description="Basic and acidic residues" evidence="1">
    <location>
        <begin position="29"/>
        <end position="43"/>
    </location>
</feature>
<proteinExistence type="predicted"/>
<evidence type="ECO:0000313" key="3">
    <source>
        <dbReference type="Proteomes" id="UP000003824"/>
    </source>
</evidence>
<sequence>MPRVQPRPPHDAEGARASARAHAPFHPRTRPDDLPLLHADPRHPRSHHRRPRPGLTDGNTDVSEDNKQALFDRALAVVDAWNRLDFDALRELVHEDVEVVHQNRGVAARGRDLMFETIETMSKAFPDRSIGETTRWAVSGNTVFRETVWQGTAAVDVPGFGKAGEHCKLDVLSLMTFEDGRLVEWCDYG</sequence>
<organism evidence="2 3">
    <name type="scientific">Streptomyces viridosporus (strain ATCC 14672 / DSM 40746 / JCM 4963 / KCTC 9882 / NRRL B-12104 / FH 1290)</name>
    <name type="common">Streptomyces ghanaensis</name>
    <dbReference type="NCBI Taxonomy" id="566461"/>
    <lineage>
        <taxon>Bacteria</taxon>
        <taxon>Bacillati</taxon>
        <taxon>Actinomycetota</taxon>
        <taxon>Actinomycetes</taxon>
        <taxon>Kitasatosporales</taxon>
        <taxon>Streptomycetaceae</taxon>
        <taxon>Streptomyces</taxon>
    </lineage>
</organism>
<dbReference type="SUPFAM" id="SSF54427">
    <property type="entry name" value="NTF2-like"/>
    <property type="match status" value="1"/>
</dbReference>
<dbReference type="InterPro" id="IPR032710">
    <property type="entry name" value="NTF2-like_dom_sf"/>
</dbReference>
<dbReference type="eggNOG" id="ENOG503006M">
    <property type="taxonomic scope" value="Bacteria"/>
</dbReference>
<reference evidence="3" key="1">
    <citation type="submission" date="2008-12" db="EMBL/GenBank/DDBJ databases">
        <title>Annotation of Streptomyces ghanaensis ATCC 14672.</title>
        <authorList>
            <consortium name="The Broad Institute Genome Sequencing Platform"/>
            <consortium name="Broad Institute Microbial Sequencing Center"/>
            <person name="Fischbach M."/>
            <person name="Ward D."/>
            <person name="Young S."/>
            <person name="Kodira C.D."/>
            <person name="Zeng Q."/>
            <person name="Koehrsen M."/>
            <person name="Godfrey P."/>
            <person name="Alvarado L."/>
            <person name="Berlin A.M."/>
            <person name="Borenstein D."/>
            <person name="Chen Z."/>
            <person name="Engels R."/>
            <person name="Freedman E."/>
            <person name="Gellesch M."/>
            <person name="Goldberg J."/>
            <person name="Griggs A."/>
            <person name="Gujja S."/>
            <person name="Heiman D.I."/>
            <person name="Hepburn T.A."/>
            <person name="Howarth C."/>
            <person name="Jen D."/>
            <person name="Larson L."/>
            <person name="Lewis B."/>
            <person name="Mehta T."/>
            <person name="Park D."/>
            <person name="Pearson M."/>
            <person name="Roberts A."/>
            <person name="Saif S."/>
            <person name="Shea T.D."/>
            <person name="Shenoy N."/>
            <person name="Sisk P."/>
            <person name="Stolte C."/>
            <person name="Sykes S.N."/>
            <person name="Walk T."/>
            <person name="White J."/>
            <person name="Yandava C."/>
            <person name="Straight P."/>
            <person name="Clardy J."/>
            <person name="Hung D."/>
            <person name="Kolter R."/>
            <person name="Mekalanos J."/>
            <person name="Walker S."/>
            <person name="Walsh C.T."/>
            <person name="Wieland B.L.C."/>
            <person name="Ilzarbe M."/>
            <person name="Galagan J."/>
            <person name="Nusbaum C."/>
            <person name="Birren B."/>
        </authorList>
    </citation>
    <scope>NUCLEOTIDE SEQUENCE [LARGE SCALE GENOMIC DNA]</scope>
    <source>
        <strain evidence="3">ATCC 14672 / DSM 40746 / JCM 4963 / KCTC 9882 / NRRL B-12104 / FH 1290</strain>
    </source>
</reference>
<evidence type="ECO:0000313" key="2">
    <source>
        <dbReference type="EMBL" id="EFE71501.2"/>
    </source>
</evidence>
<dbReference type="GO" id="GO:0030638">
    <property type="term" value="P:polyketide metabolic process"/>
    <property type="evidence" value="ECO:0007669"/>
    <property type="project" value="InterPro"/>
</dbReference>
<evidence type="ECO:0000256" key="1">
    <source>
        <dbReference type="SAM" id="MobiDB-lite"/>
    </source>
</evidence>
<accession>D6A2R3</accession>
<gene>
    <name evidence="2" type="ORF">SSFG_06739</name>
</gene>